<dbReference type="GeneID" id="58923489"/>
<dbReference type="Proteomes" id="UP000179934">
    <property type="component" value="Unassembled WGS sequence"/>
</dbReference>
<dbReference type="InterPro" id="IPR021482">
    <property type="entry name" value="DUF3135"/>
</dbReference>
<dbReference type="Pfam" id="PF11333">
    <property type="entry name" value="DUF3135"/>
    <property type="match status" value="1"/>
</dbReference>
<accession>A0A1S2CTK4</accession>
<protein>
    <recommendedName>
        <fullName evidence="3">DUF3135 domain-containing protein</fullName>
    </recommendedName>
</protein>
<evidence type="ECO:0008006" key="3">
    <source>
        <dbReference type="Google" id="ProtNLM"/>
    </source>
</evidence>
<reference evidence="1 2" key="1">
    <citation type="submission" date="2016-09" db="EMBL/GenBank/DDBJ databases">
        <title>Draft Genome Sequence of Aeromonas sobria Strain 08005, Isolated from Sick Rana catesbeiana.</title>
        <authorList>
            <person name="Yang Q."/>
        </authorList>
    </citation>
    <scope>NUCLEOTIDE SEQUENCE [LARGE SCALE GENOMIC DNA]</scope>
    <source>
        <strain evidence="1 2">08005</strain>
    </source>
</reference>
<dbReference type="EMBL" id="MKFU01000017">
    <property type="protein sequence ID" value="OHY92052.1"/>
    <property type="molecule type" value="Genomic_DNA"/>
</dbReference>
<dbReference type="AlphaFoldDB" id="A0A1S2CTK4"/>
<name>A0A1S2CTK4_AERSO</name>
<comment type="caution">
    <text evidence="1">The sequence shown here is derived from an EMBL/GenBank/DDBJ whole genome shotgun (WGS) entry which is preliminary data.</text>
</comment>
<evidence type="ECO:0000313" key="1">
    <source>
        <dbReference type="EMBL" id="OHY92052.1"/>
    </source>
</evidence>
<dbReference type="STRING" id="646.BJD16_14605"/>
<sequence length="111" mass="13019">MELPDFDTLKELAASEPSRLDAILEQQIDQLMARASPDQQRRLRGLQFKIDGQRRLAKNNLDSCIRIASMMRESFYLMRSEMIQFREEGELLPENDGGGQIIRMADYRRRK</sequence>
<evidence type="ECO:0000313" key="2">
    <source>
        <dbReference type="Proteomes" id="UP000179934"/>
    </source>
</evidence>
<organism evidence="1 2">
    <name type="scientific">Aeromonas sobria</name>
    <dbReference type="NCBI Taxonomy" id="646"/>
    <lineage>
        <taxon>Bacteria</taxon>
        <taxon>Pseudomonadati</taxon>
        <taxon>Pseudomonadota</taxon>
        <taxon>Gammaproteobacteria</taxon>
        <taxon>Aeromonadales</taxon>
        <taxon>Aeromonadaceae</taxon>
        <taxon>Aeromonas</taxon>
    </lineage>
</organism>
<dbReference type="RefSeq" id="WP_042022771.1">
    <property type="nucleotide sequence ID" value="NZ_CDBW01000035.1"/>
</dbReference>
<dbReference type="OrthoDB" id="5593306at2"/>
<proteinExistence type="predicted"/>
<gene>
    <name evidence="1" type="ORF">BJD16_14605</name>
</gene>